<dbReference type="PANTHER" id="PTHR34631">
    <property type="match status" value="1"/>
</dbReference>
<dbReference type="NCBIfam" id="NF033579">
    <property type="entry name" value="transpos_IS5_2"/>
    <property type="match status" value="1"/>
</dbReference>
<evidence type="ECO:0000259" key="1">
    <source>
        <dbReference type="Pfam" id="PF13737"/>
    </source>
</evidence>
<dbReference type="Pfam" id="PF13737">
    <property type="entry name" value="DDE_Tnp_1_5"/>
    <property type="match status" value="1"/>
</dbReference>
<reference evidence="3" key="1">
    <citation type="journal article" date="2009" name="Appl. Environ. Microbiol.">
        <title>Complete genome sequence of the chemolithoautotrophic marine magnetotactic coccus strain MC-1.</title>
        <authorList>
            <person name="Schubbe S."/>
            <person name="Williams T.J."/>
            <person name="Xie G."/>
            <person name="Kiss H.E."/>
            <person name="Brettin T.S."/>
            <person name="Martinez D."/>
            <person name="Ross C.A."/>
            <person name="Schuler D."/>
            <person name="Cox B.L."/>
            <person name="Nealson K.H."/>
            <person name="Bazylinski D.A."/>
        </authorList>
    </citation>
    <scope>NUCLEOTIDE SEQUENCE [LARGE SCALE GENOMIC DNA]</scope>
    <source>
        <strain evidence="3">ATCC BAA-1437 / JCM 17883 / MC-1</strain>
    </source>
</reference>
<dbReference type="KEGG" id="mgm:Mmc1_2789"/>
<dbReference type="Proteomes" id="UP000002586">
    <property type="component" value="Chromosome"/>
</dbReference>
<dbReference type="PANTHER" id="PTHR34631:SF3">
    <property type="entry name" value="ISSOD12 TRANSPOSASE TNPA_ISSOD12"/>
    <property type="match status" value="1"/>
</dbReference>
<dbReference type="AlphaFoldDB" id="A0LBD9"/>
<feature type="domain" description="Transposase DDE" evidence="1">
    <location>
        <begin position="26"/>
        <end position="136"/>
    </location>
</feature>
<dbReference type="eggNOG" id="COG3039">
    <property type="taxonomic scope" value="Bacteria"/>
</dbReference>
<protein>
    <submittedName>
        <fullName evidence="2">Transposase, IS4 family</fullName>
    </submittedName>
</protein>
<reference evidence="2 3" key="2">
    <citation type="journal article" date="2012" name="Int. J. Syst. Evol. Microbiol.">
        <title>Magnetococcus marinus gen. nov., sp. nov., a marine, magnetotactic bacterium that represents a novel lineage (Magnetococcaceae fam. nov.; Magnetococcales ord. nov.) at the base of the Alphaproteobacteria.</title>
        <authorList>
            <person name="Bazylinski D.A."/>
            <person name="Williams T.J."/>
            <person name="Lefevre C.T."/>
            <person name="Berg R.J."/>
            <person name="Zhang C.L."/>
            <person name="Bowser S.S."/>
            <person name="Dean A.J."/>
            <person name="Beveridge T.J."/>
        </authorList>
    </citation>
    <scope>NUCLEOTIDE SEQUENCE [LARGE SCALE GENOMIC DNA]</scope>
    <source>
        <strain evidence="3">ATCC BAA-1437 / JCM 17883 / MC-1</strain>
    </source>
</reference>
<gene>
    <name evidence="2" type="ordered locus">Mmc1_2789</name>
</gene>
<dbReference type="InterPro" id="IPR025668">
    <property type="entry name" value="Tnp_DDE_dom"/>
</dbReference>
<dbReference type="InterPro" id="IPR053172">
    <property type="entry name" value="Tn903_transposase"/>
</dbReference>
<evidence type="ECO:0000313" key="2">
    <source>
        <dbReference type="EMBL" id="ABK45282.1"/>
    </source>
</evidence>
<name>A0LBD9_MAGMM</name>
<keyword evidence="3" id="KW-1185">Reference proteome</keyword>
<organism evidence="2 3">
    <name type="scientific">Magnetococcus marinus (strain ATCC BAA-1437 / JCM 17883 / MC-1)</name>
    <dbReference type="NCBI Taxonomy" id="156889"/>
    <lineage>
        <taxon>Bacteria</taxon>
        <taxon>Pseudomonadati</taxon>
        <taxon>Pseudomonadota</taxon>
        <taxon>Magnetococcia</taxon>
        <taxon>Magnetococcales</taxon>
        <taxon>Magnetococcaceae</taxon>
        <taxon>Magnetococcus</taxon>
    </lineage>
</organism>
<accession>A0LBD9</accession>
<dbReference type="STRING" id="156889.Mmc1_2789"/>
<proteinExistence type="predicted"/>
<sequence>MMKGHGSGKRRYRVRNWSAYHDALVKRGRLTLWFDEEAIAGWHVKEPPKKRGGVSVYTDTAILCGLTLRVLFKLPLRALQGLVGSVIDMLGLPLLTPDYSTFCRRQKGLNVPLPRQGKRKPLHMVVDSTGLKVFGEGEWKVRQHGWSKRRTWRKLHLGVNEASGELVAATLTANDKGDSEMLPDLLDQCADDLVQVSGDGGYDTWRCYEAIAARGARAAIPPQRNAKIKQHGNRHAPPLPRDEALRRIRQVGRTQWKRESGYHRRSLAETAVARIKGIFGGALMAACSRIRRARLWPAVGL</sequence>
<dbReference type="HOGENOM" id="CLU_062982_1_1_5"/>
<dbReference type="EMBL" id="CP000471">
    <property type="protein sequence ID" value="ABK45282.1"/>
    <property type="molecule type" value="Genomic_DNA"/>
</dbReference>
<evidence type="ECO:0000313" key="3">
    <source>
        <dbReference type="Proteomes" id="UP000002586"/>
    </source>
</evidence>
<dbReference type="InterPro" id="IPR053520">
    <property type="entry name" value="Transposase_Tn903"/>
</dbReference>